<dbReference type="GO" id="GO:0005351">
    <property type="term" value="F:carbohydrate:proton symporter activity"/>
    <property type="evidence" value="ECO:0007669"/>
    <property type="project" value="TreeGrafter"/>
</dbReference>
<evidence type="ECO:0000313" key="10">
    <source>
        <dbReference type="EMBL" id="KGR12909.1"/>
    </source>
</evidence>
<sequence>MSYERIETIDNPFNDGNIVDNDTSTLFVTENNDDDDNTITTTTTTMQKNNDDNQSSGFQESSNQDVTTVSSSSPSNSNNNITNNNNNNNNRFSNQRNNNKDNFQKPTTNHNEFKDEDEEEEEEEDDDDMFEPIQFKNSDDDDDEEEGDGLSSSSLSSDINSFTDNFGNSYHNIDFDNKRYTLKLNFKGKRLVYFTSGFVSLFVSLFGYSQGVVSSLLAFDTFNKYFNQPSAATIGIVISIQEIGAMISSIMVAKLSDKFGRKRTLLLGTFIFMIGGSLQAFCPNIFILAIGRVFSGMGVGILSTIVPSYQCEISPSEERGKLVCGEFTGNITGYALSVWVGYLSYFIQDIGDSRNQPHSFTANLSWRLPLFIQVVIAFVLFLGGFFIVESPRWLLDNDMDQQGFHVLALLYDSHVESTKPKSEFFMIKNSILQERITTPKSQRTWKHLLTHYKIRVFVACSSLIFAQFNGINIISYYAPLVFEQAGFDNANALLMTGINGIIYLLSTIPTWFLVDSWGRRPILITSGIAMAICLFLVAAFMHINKSYTPSVVAVFVIIYNASFGFGFGPIPFLLSSESYPLSVRSKGASLAVSCNWFSNFVVGLMTPILKQEIKWAMYLFPASSCVLSVIVVLLFYPETKGVELEDITRIFDEFYATSPTKRVKIRGLRTKRKDKGKRSGEKYKAKYNPLSGGGGTGTGTSSSTTTTGDFIDDQEAFEMRALNEFDFESDNDDDINVSHTRRQML</sequence>
<feature type="compositionally biased region" description="Low complexity" evidence="7">
    <location>
        <begin position="38"/>
        <end position="48"/>
    </location>
</feature>
<dbReference type="PROSITE" id="PS00216">
    <property type="entry name" value="SUGAR_TRANSPORT_1"/>
    <property type="match status" value="1"/>
</dbReference>
<feature type="transmembrane region" description="Helical" evidence="8">
    <location>
        <begin position="490"/>
        <end position="514"/>
    </location>
</feature>
<evidence type="ECO:0000256" key="8">
    <source>
        <dbReference type="SAM" id="Phobius"/>
    </source>
</evidence>
<feature type="compositionally biased region" description="Low complexity" evidence="7">
    <location>
        <begin position="699"/>
        <end position="708"/>
    </location>
</feature>
<feature type="transmembrane region" description="Helical" evidence="8">
    <location>
        <begin position="231"/>
        <end position="252"/>
    </location>
</feature>
<dbReference type="PANTHER" id="PTHR48022:SF73">
    <property type="entry name" value="METABOLITE TRANSPORT PROTEIN YDL199C-RELATED"/>
    <property type="match status" value="1"/>
</dbReference>
<gene>
    <name evidence="10" type="ORF">MG3_02999</name>
</gene>
<feature type="transmembrane region" description="Helical" evidence="8">
    <location>
        <begin position="264"/>
        <end position="281"/>
    </location>
</feature>
<comment type="subcellular location">
    <subcellularLocation>
        <location evidence="1">Membrane</location>
        <topology evidence="1">Multi-pass membrane protein</topology>
    </subcellularLocation>
</comment>
<evidence type="ECO:0000256" key="2">
    <source>
        <dbReference type="ARBA" id="ARBA00010992"/>
    </source>
</evidence>
<dbReference type="InterPro" id="IPR003663">
    <property type="entry name" value="Sugar/inositol_transpt"/>
</dbReference>
<dbReference type="InterPro" id="IPR050360">
    <property type="entry name" value="MFS_Sugar_Transporters"/>
</dbReference>
<protein>
    <submittedName>
        <fullName evidence="10">Sugar porter (SP) family MFS transporter</fullName>
    </submittedName>
</protein>
<evidence type="ECO:0000256" key="5">
    <source>
        <dbReference type="ARBA" id="ARBA00022989"/>
    </source>
</evidence>
<organism evidence="10 11">
    <name type="scientific">Candida albicans P78048</name>
    <dbReference type="NCBI Taxonomy" id="1094989"/>
    <lineage>
        <taxon>Eukaryota</taxon>
        <taxon>Fungi</taxon>
        <taxon>Dikarya</taxon>
        <taxon>Ascomycota</taxon>
        <taxon>Saccharomycotina</taxon>
        <taxon>Pichiomycetes</taxon>
        <taxon>Debaryomycetaceae</taxon>
        <taxon>Candida/Lodderomyces clade</taxon>
        <taxon>Candida</taxon>
    </lineage>
</organism>
<dbReference type="FunFam" id="1.20.1250.20:FF:001249">
    <property type="entry name" value="Sugar transporter, putative"/>
    <property type="match status" value="1"/>
</dbReference>
<dbReference type="Gene3D" id="1.20.1250.20">
    <property type="entry name" value="MFS general substrate transporter like domains"/>
    <property type="match status" value="1"/>
</dbReference>
<dbReference type="SUPFAM" id="SSF103473">
    <property type="entry name" value="MFS general substrate transporter"/>
    <property type="match status" value="1"/>
</dbReference>
<feature type="compositionally biased region" description="Low complexity" evidence="7">
    <location>
        <begin position="70"/>
        <end position="97"/>
    </location>
</feature>
<dbReference type="InterPro" id="IPR020846">
    <property type="entry name" value="MFS_dom"/>
</dbReference>
<feature type="transmembrane region" description="Helical" evidence="8">
    <location>
        <begin position="191"/>
        <end position="211"/>
    </location>
</feature>
<comment type="similarity">
    <text evidence="2">Belongs to the major facilitator superfamily. Sugar transporter (TC 2.A.1.1) family.</text>
</comment>
<dbReference type="EMBL" id="AJIX01000015">
    <property type="protein sequence ID" value="KGR12909.1"/>
    <property type="molecule type" value="Genomic_DNA"/>
</dbReference>
<comment type="caution">
    <text evidence="10">The sequence shown here is derived from an EMBL/GenBank/DDBJ whole genome shotgun (WGS) entry which is preliminary data.</text>
</comment>
<evidence type="ECO:0000259" key="9">
    <source>
        <dbReference type="PROSITE" id="PS50850"/>
    </source>
</evidence>
<feature type="transmembrane region" description="Helical" evidence="8">
    <location>
        <begin position="587"/>
        <end position="609"/>
    </location>
</feature>
<dbReference type="PROSITE" id="PS50850">
    <property type="entry name" value="MFS"/>
    <property type="match status" value="1"/>
</dbReference>
<keyword evidence="5 8" id="KW-1133">Transmembrane helix</keyword>
<feature type="transmembrane region" description="Helical" evidence="8">
    <location>
        <begin position="615"/>
        <end position="636"/>
    </location>
</feature>
<evidence type="ECO:0000313" key="11">
    <source>
        <dbReference type="Proteomes" id="UP000030161"/>
    </source>
</evidence>
<dbReference type="PRINTS" id="PR00171">
    <property type="entry name" value="SUGRTRNSPORT"/>
</dbReference>
<name>A0AB34PTS2_CANAX</name>
<accession>A0AB34PTS2</accession>
<feature type="transmembrane region" description="Helical" evidence="8">
    <location>
        <begin position="521"/>
        <end position="543"/>
    </location>
</feature>
<feature type="compositionally biased region" description="Acidic residues" evidence="7">
    <location>
        <begin position="139"/>
        <end position="148"/>
    </location>
</feature>
<feature type="compositionally biased region" description="Polar residues" evidence="7">
    <location>
        <begin position="54"/>
        <end position="69"/>
    </location>
</feature>
<dbReference type="PANTHER" id="PTHR48022">
    <property type="entry name" value="PLASTIDIC GLUCOSE TRANSPORTER 4"/>
    <property type="match status" value="1"/>
</dbReference>
<feature type="region of interest" description="Disordered" evidence="7">
    <location>
        <begin position="669"/>
        <end position="708"/>
    </location>
</feature>
<feature type="region of interest" description="Disordered" evidence="7">
    <location>
        <begin position="28"/>
        <end position="156"/>
    </location>
</feature>
<feature type="transmembrane region" description="Helical" evidence="8">
    <location>
        <begin position="368"/>
        <end position="388"/>
    </location>
</feature>
<evidence type="ECO:0000256" key="1">
    <source>
        <dbReference type="ARBA" id="ARBA00004141"/>
    </source>
</evidence>
<feature type="compositionally biased region" description="Acidic residues" evidence="7">
    <location>
        <begin position="114"/>
        <end position="130"/>
    </location>
</feature>
<dbReference type="NCBIfam" id="TIGR00879">
    <property type="entry name" value="SP"/>
    <property type="match status" value="1"/>
</dbReference>
<dbReference type="InterPro" id="IPR005828">
    <property type="entry name" value="MFS_sugar_transport-like"/>
</dbReference>
<dbReference type="GO" id="GO:0016020">
    <property type="term" value="C:membrane"/>
    <property type="evidence" value="ECO:0007669"/>
    <property type="project" value="UniProtKB-SubCell"/>
</dbReference>
<evidence type="ECO:0000256" key="6">
    <source>
        <dbReference type="ARBA" id="ARBA00023136"/>
    </source>
</evidence>
<feature type="transmembrane region" description="Helical" evidence="8">
    <location>
        <begin position="549"/>
        <end position="575"/>
    </location>
</feature>
<evidence type="ECO:0000256" key="4">
    <source>
        <dbReference type="ARBA" id="ARBA00022692"/>
    </source>
</evidence>
<evidence type="ECO:0000256" key="7">
    <source>
        <dbReference type="SAM" id="MobiDB-lite"/>
    </source>
</evidence>
<keyword evidence="3" id="KW-0813">Transport</keyword>
<feature type="transmembrane region" description="Helical" evidence="8">
    <location>
        <begin position="456"/>
        <end position="478"/>
    </location>
</feature>
<feature type="domain" description="Major facilitator superfamily (MFS) profile" evidence="9">
    <location>
        <begin position="195"/>
        <end position="640"/>
    </location>
</feature>
<dbReference type="PROSITE" id="PS00217">
    <property type="entry name" value="SUGAR_TRANSPORT_2"/>
    <property type="match status" value="1"/>
</dbReference>
<dbReference type="AlphaFoldDB" id="A0AB34PTS2"/>
<dbReference type="InterPro" id="IPR005829">
    <property type="entry name" value="Sugar_transporter_CS"/>
</dbReference>
<keyword evidence="4 8" id="KW-0812">Transmembrane</keyword>
<dbReference type="InterPro" id="IPR036259">
    <property type="entry name" value="MFS_trans_sf"/>
</dbReference>
<dbReference type="Pfam" id="PF00083">
    <property type="entry name" value="Sugar_tr"/>
    <property type="match status" value="1"/>
</dbReference>
<reference evidence="10 11" key="1">
    <citation type="submission" date="2013-12" db="EMBL/GenBank/DDBJ databases">
        <title>The Genome Sequence of Candida albicans P78048.</title>
        <authorList>
            <consortium name="The Broad Institute Genome Sequencing Platform"/>
            <consortium name="The Broad Institute Genome Sequencing Center for Infectious Disease"/>
            <person name="Cuomo C."/>
            <person name="Bennett R."/>
            <person name="Hirakawa M."/>
            <person name="Noverr M."/>
            <person name="Mitchell A."/>
            <person name="Young S.K."/>
            <person name="Zeng Q."/>
            <person name="Gargeya S."/>
            <person name="Fitzgerald M."/>
            <person name="Abouelleil A."/>
            <person name="Alvarado L."/>
            <person name="Berlin A.M."/>
            <person name="Chapman S.B."/>
            <person name="Dewar J."/>
            <person name="Goldberg J."/>
            <person name="Griggs A."/>
            <person name="Gujja S."/>
            <person name="Hansen M."/>
            <person name="Howarth C."/>
            <person name="Imamovic A."/>
            <person name="Larimer J."/>
            <person name="McCowan C."/>
            <person name="Murphy C."/>
            <person name="Pearson M."/>
            <person name="Priest M."/>
            <person name="Roberts A."/>
            <person name="Saif S."/>
            <person name="Shea T."/>
            <person name="Sykes S."/>
            <person name="Wortman J."/>
            <person name="Nusbaum C."/>
            <person name="Birren B."/>
        </authorList>
    </citation>
    <scope>NUCLEOTIDE SEQUENCE [LARGE SCALE GENOMIC DNA]</scope>
    <source>
        <strain evidence="10 11">P78048</strain>
    </source>
</reference>
<proteinExistence type="inferred from homology"/>
<keyword evidence="6 8" id="KW-0472">Membrane</keyword>
<evidence type="ECO:0000256" key="3">
    <source>
        <dbReference type="ARBA" id="ARBA00022448"/>
    </source>
</evidence>
<dbReference type="Proteomes" id="UP000030161">
    <property type="component" value="Unassembled WGS sequence"/>
</dbReference>